<gene>
    <name evidence="1" type="ORF">FYJ75_04050</name>
</gene>
<name>A0A6L5YP86_9FIRM</name>
<accession>A0A6L5YP86</accession>
<sequence>MDFGIPLPVSRNPEELFGKTKSSCGKTSSSATGAAKRKFPYVYTHEDIHSSPYEKLPFAIKKTMASNETARVCKILSDIVYEKITIKIMTPR</sequence>
<protein>
    <submittedName>
        <fullName evidence="1">Uncharacterized protein</fullName>
    </submittedName>
</protein>
<evidence type="ECO:0000313" key="2">
    <source>
        <dbReference type="Proteomes" id="UP000474024"/>
    </source>
</evidence>
<organism evidence="1 2">
    <name type="scientific">Roseburia porci</name>
    <dbReference type="NCBI Taxonomy" id="2605790"/>
    <lineage>
        <taxon>Bacteria</taxon>
        <taxon>Bacillati</taxon>
        <taxon>Bacillota</taxon>
        <taxon>Clostridia</taxon>
        <taxon>Lachnospirales</taxon>
        <taxon>Lachnospiraceae</taxon>
        <taxon>Roseburia</taxon>
    </lineage>
</organism>
<proteinExistence type="predicted"/>
<comment type="caution">
    <text evidence="1">The sequence shown here is derived from an EMBL/GenBank/DDBJ whole genome shotgun (WGS) entry which is preliminary data.</text>
</comment>
<evidence type="ECO:0000313" key="1">
    <source>
        <dbReference type="EMBL" id="MST74210.1"/>
    </source>
</evidence>
<keyword evidence="2" id="KW-1185">Reference proteome</keyword>
<dbReference type="EMBL" id="VUNI01000004">
    <property type="protein sequence ID" value="MST74210.1"/>
    <property type="molecule type" value="Genomic_DNA"/>
</dbReference>
<dbReference type="AlphaFoldDB" id="A0A6L5YP86"/>
<dbReference type="Proteomes" id="UP000474024">
    <property type="component" value="Unassembled WGS sequence"/>
</dbReference>
<reference evidence="1 2" key="1">
    <citation type="submission" date="2019-08" db="EMBL/GenBank/DDBJ databases">
        <title>In-depth cultivation of the pig gut microbiome towards novel bacterial diversity and tailored functional studies.</title>
        <authorList>
            <person name="Wylensek D."/>
            <person name="Hitch T.C.A."/>
            <person name="Clavel T."/>
        </authorList>
    </citation>
    <scope>NUCLEOTIDE SEQUENCE [LARGE SCALE GENOMIC DNA]</scope>
    <source>
        <strain evidence="1 2">MUC/MUC-530-WT-4D</strain>
    </source>
</reference>